<proteinExistence type="predicted"/>
<feature type="region of interest" description="Disordered" evidence="1">
    <location>
        <begin position="41"/>
        <end position="85"/>
    </location>
</feature>
<dbReference type="Proteomes" id="UP001145742">
    <property type="component" value="Unassembled WGS sequence"/>
</dbReference>
<protein>
    <submittedName>
        <fullName evidence="2">Uncharacterized protein</fullName>
    </submittedName>
</protein>
<evidence type="ECO:0000256" key="1">
    <source>
        <dbReference type="SAM" id="MobiDB-lite"/>
    </source>
</evidence>
<evidence type="ECO:0000313" key="2">
    <source>
        <dbReference type="EMBL" id="KAJ7411100.1"/>
    </source>
</evidence>
<reference evidence="2" key="1">
    <citation type="submission" date="2019-10" db="EMBL/GenBank/DDBJ databases">
        <authorList>
            <person name="Soares A.E.R."/>
            <person name="Aleixo A."/>
            <person name="Schneider P."/>
            <person name="Miyaki C.Y."/>
            <person name="Schneider M.P."/>
            <person name="Mello C."/>
            <person name="Vasconcelos A.T.R."/>
        </authorList>
    </citation>
    <scope>NUCLEOTIDE SEQUENCE</scope>
    <source>
        <tissue evidence="2">Muscle</tissue>
    </source>
</reference>
<dbReference type="EMBL" id="WHWB01034361">
    <property type="protein sequence ID" value="KAJ7411100.1"/>
    <property type="molecule type" value="Genomic_DNA"/>
</dbReference>
<sequence>MVSLRMEKSSKVTKSNLVQTTVEKRRSFEQQTWEKDLGVLVGEAGNGPAQPPLCPGLVPQSGQEDRTGRFCPSAPQGETPPAELLQPWGQHRKDMELLESPEEAPGWPEDGAALLGGKAGRAGIVQPGEEKVWGDLPEPEGTTRKMERDHLQGMERPFTRDRTRGNGFTLIESKVLANNLAIDSHPIYGHHPISAKNTAPCLSFEFHSLIE</sequence>
<evidence type="ECO:0000313" key="3">
    <source>
        <dbReference type="Proteomes" id="UP001145742"/>
    </source>
</evidence>
<accession>A0ABQ9D226</accession>
<keyword evidence="3" id="KW-1185">Reference proteome</keyword>
<organism evidence="2 3">
    <name type="scientific">Willisornis vidua</name>
    <name type="common">Xingu scale-backed antbird</name>
    <dbReference type="NCBI Taxonomy" id="1566151"/>
    <lineage>
        <taxon>Eukaryota</taxon>
        <taxon>Metazoa</taxon>
        <taxon>Chordata</taxon>
        <taxon>Craniata</taxon>
        <taxon>Vertebrata</taxon>
        <taxon>Euteleostomi</taxon>
        <taxon>Archelosauria</taxon>
        <taxon>Archosauria</taxon>
        <taxon>Dinosauria</taxon>
        <taxon>Saurischia</taxon>
        <taxon>Theropoda</taxon>
        <taxon>Coelurosauria</taxon>
        <taxon>Aves</taxon>
        <taxon>Neognathae</taxon>
        <taxon>Neoaves</taxon>
        <taxon>Telluraves</taxon>
        <taxon>Australaves</taxon>
        <taxon>Passeriformes</taxon>
        <taxon>Thamnophilidae</taxon>
        <taxon>Willisornis</taxon>
    </lineage>
</organism>
<name>A0ABQ9D226_9PASS</name>
<comment type="caution">
    <text evidence="2">The sequence shown here is derived from an EMBL/GenBank/DDBJ whole genome shotgun (WGS) entry which is preliminary data.</text>
</comment>
<gene>
    <name evidence="2" type="ORF">WISP_104300</name>
</gene>